<dbReference type="AlphaFoldDB" id="A0A382RYX4"/>
<dbReference type="PANTHER" id="PTHR43737">
    <property type="entry name" value="BLL7424 PROTEIN"/>
    <property type="match status" value="1"/>
</dbReference>
<proteinExistence type="predicted"/>
<reference evidence="1" key="1">
    <citation type="submission" date="2018-05" db="EMBL/GenBank/DDBJ databases">
        <authorList>
            <person name="Lanie J.A."/>
            <person name="Ng W.-L."/>
            <person name="Kazmierczak K.M."/>
            <person name="Andrzejewski T.M."/>
            <person name="Davidsen T.M."/>
            <person name="Wayne K.J."/>
            <person name="Tettelin H."/>
            <person name="Glass J.I."/>
            <person name="Rusch D."/>
            <person name="Podicherti R."/>
            <person name="Tsui H.-C.T."/>
            <person name="Winkler M.E."/>
        </authorList>
    </citation>
    <scope>NUCLEOTIDE SEQUENCE</scope>
</reference>
<evidence type="ECO:0008006" key="2">
    <source>
        <dbReference type="Google" id="ProtNLM"/>
    </source>
</evidence>
<name>A0A382RYX4_9ZZZZ</name>
<accession>A0A382RYX4</accession>
<dbReference type="EMBL" id="UINC01125097">
    <property type="protein sequence ID" value="SVD02690.1"/>
    <property type="molecule type" value="Genomic_DNA"/>
</dbReference>
<sequence>MYAPATGRGPIMEYIARTGTDALKGADEIKKAAQAYQSNVEYGSNTISSRLKDVAKVHLADIGSKIIYTEYGGFDTHAAQASSHPKLWNDVSTAIADFWDDLKAQNADDNVSMLIFSEFGRRVKENGGGTDHGAAGVSFLLGPNVNGGSFSEYPDIRAEALVEGDLAPSIDFRSVYSSILDNWMQLESTEVLGNQFEKIENLF</sequence>
<organism evidence="1">
    <name type="scientific">marine metagenome</name>
    <dbReference type="NCBI Taxonomy" id="408172"/>
    <lineage>
        <taxon>unclassified sequences</taxon>
        <taxon>metagenomes</taxon>
        <taxon>ecological metagenomes</taxon>
    </lineage>
</organism>
<evidence type="ECO:0000313" key="1">
    <source>
        <dbReference type="EMBL" id="SVD02690.1"/>
    </source>
</evidence>
<dbReference type="Pfam" id="PF07394">
    <property type="entry name" value="DUF1501"/>
    <property type="match status" value="1"/>
</dbReference>
<protein>
    <recommendedName>
        <fullName evidence="2">DUF1501 domain-containing protein</fullName>
    </recommendedName>
</protein>
<dbReference type="PANTHER" id="PTHR43737:SF1">
    <property type="entry name" value="DUF1501 DOMAIN-CONTAINING PROTEIN"/>
    <property type="match status" value="1"/>
</dbReference>
<gene>
    <name evidence="1" type="ORF">METZ01_LOCUS355544</name>
</gene>
<dbReference type="InterPro" id="IPR010869">
    <property type="entry name" value="DUF1501"/>
</dbReference>